<dbReference type="GO" id="GO:0005634">
    <property type="term" value="C:nucleus"/>
    <property type="evidence" value="ECO:0007669"/>
    <property type="project" value="UniProtKB-SubCell"/>
</dbReference>
<evidence type="ECO:0000259" key="8">
    <source>
        <dbReference type="Pfam" id="PF14500"/>
    </source>
</evidence>
<name>A0A9P6LUB7_MORAP</name>
<sequence>MLCVSIAIALLSSTLFKVQNLSISAVTSLCKLYCDRLADQACVPELLRGLYALSKFASFTGVACVQTSTCILVKVNVQTLHHTGRFYAFSFFDTVITHHAASLQEISLEFVSGFVQAFDGEKDPRNLMLAFSSIRGIIREFDIAPHIEDLFEVTFCYFPITFSPPPEDANGISSEQLKAGLQQSLAATPYFAKFALPLLLEKLASSSDSTKIFHASSHDLEQVALMTLQAVTTELSLGVSLGGAQDAVEHFLGPVSADCLKQLQADDARLVQQSCKALKACALSSDPACATVVLPIIPVLLSQYTSSTPTMRKETVMDALLALLEANRALYGTKSLITSTRDANFVTPLIDFKEQLFEVFTTALTTQKEHQSLRLRAVKGLYGMTVLRQLLPEKESACAVEHLVRSMLHDPNVEIQETAVTCIACLANHIPQIIHSIALPPLLETLPTAEIEMSMDEATHRRSLDFHLYAISKTCLQPSMFVSVVPQVLMRIDMCCQSHSPDTPYYPLALLSTLLEMLRHKAALGHQDIPQYLDQLIPHLLGMCIYPTLAFHETTHVMMDPGILEIIANLARLVMTHADV</sequence>
<comment type="caution">
    <text evidence="9">The sequence shown here is derived from an EMBL/GenBank/DDBJ whole genome shotgun (WGS) entry which is preliminary data.</text>
</comment>
<comment type="subcellular location">
    <subcellularLocation>
        <location evidence="1 5">Nucleus</location>
    </subcellularLocation>
</comment>
<dbReference type="SUPFAM" id="SSF48371">
    <property type="entry name" value="ARM repeat"/>
    <property type="match status" value="1"/>
</dbReference>
<keyword evidence="3" id="KW-0677">Repeat</keyword>
<dbReference type="Gene3D" id="1.25.10.10">
    <property type="entry name" value="Leucine-rich Repeat Variant"/>
    <property type="match status" value="1"/>
</dbReference>
<keyword evidence="5" id="KW-0234">DNA repair</keyword>
<dbReference type="Pfam" id="PF12460">
    <property type="entry name" value="MMS19_C"/>
    <property type="match status" value="1"/>
</dbReference>
<keyword evidence="5" id="KW-0227">DNA damage</keyword>
<feature type="signal peptide" evidence="6">
    <location>
        <begin position="1"/>
        <end position="20"/>
    </location>
</feature>
<comment type="similarity">
    <text evidence="2 5">Belongs to the MET18/MMS19 family.</text>
</comment>
<accession>A0A9P6LUB7</accession>
<dbReference type="PANTHER" id="PTHR12891:SF0">
    <property type="entry name" value="MMS19 NUCLEOTIDE EXCISION REPAIR PROTEIN HOMOLOG"/>
    <property type="match status" value="1"/>
</dbReference>
<feature type="domain" description="MMS19 C-terminal" evidence="7">
    <location>
        <begin position="468"/>
        <end position="579"/>
    </location>
</feature>
<dbReference type="Proteomes" id="UP000738359">
    <property type="component" value="Unassembled WGS sequence"/>
</dbReference>
<dbReference type="Pfam" id="PF14500">
    <property type="entry name" value="MMS19_N"/>
    <property type="match status" value="1"/>
</dbReference>
<comment type="function">
    <text evidence="5">Key component of the cytosolic iron-sulfur protein assembly (CIA) complex, a multiprotein complex that mediates the incorporation of iron-sulfur cluster into apoproteins specifically involved in DNA metabolism and genomic integrity. In the CIA complex, MMS19 acts as an adapter between early-acting CIA components and a subset of cellular target iron-sulfur proteins.</text>
</comment>
<feature type="chain" id="PRO_5040306144" description="MMS19 nucleotide excision repair protein" evidence="6">
    <location>
        <begin position="21"/>
        <end position="580"/>
    </location>
</feature>
<dbReference type="EMBL" id="JAAAHY010002439">
    <property type="protein sequence ID" value="KAF9944466.1"/>
    <property type="molecule type" value="Genomic_DNA"/>
</dbReference>
<dbReference type="GO" id="GO:0097361">
    <property type="term" value="C:cytosolic [4Fe-4S] assembly targeting complex"/>
    <property type="evidence" value="ECO:0007669"/>
    <property type="project" value="UniProtKB-UniRule"/>
</dbReference>
<dbReference type="GO" id="GO:0051604">
    <property type="term" value="P:protein maturation"/>
    <property type="evidence" value="ECO:0007669"/>
    <property type="project" value="UniProtKB-UniRule"/>
</dbReference>
<organism evidence="9 10">
    <name type="scientific">Mortierella alpina</name>
    <name type="common">Oleaginous fungus</name>
    <name type="synonym">Mortierella renispora</name>
    <dbReference type="NCBI Taxonomy" id="64518"/>
    <lineage>
        <taxon>Eukaryota</taxon>
        <taxon>Fungi</taxon>
        <taxon>Fungi incertae sedis</taxon>
        <taxon>Mucoromycota</taxon>
        <taxon>Mortierellomycotina</taxon>
        <taxon>Mortierellomycetes</taxon>
        <taxon>Mortierellales</taxon>
        <taxon>Mortierellaceae</taxon>
        <taxon>Mortierella</taxon>
    </lineage>
</organism>
<evidence type="ECO:0000256" key="5">
    <source>
        <dbReference type="RuleBase" id="RU367072"/>
    </source>
</evidence>
<dbReference type="InterPro" id="IPR029240">
    <property type="entry name" value="MMS19_N"/>
</dbReference>
<dbReference type="InterPro" id="IPR011989">
    <property type="entry name" value="ARM-like"/>
</dbReference>
<keyword evidence="10" id="KW-1185">Reference proteome</keyword>
<dbReference type="GO" id="GO:0006281">
    <property type="term" value="P:DNA repair"/>
    <property type="evidence" value="ECO:0007669"/>
    <property type="project" value="UniProtKB-UniRule"/>
</dbReference>
<dbReference type="OrthoDB" id="342900at2759"/>
<reference evidence="9" key="1">
    <citation type="journal article" date="2020" name="Fungal Divers.">
        <title>Resolving the Mortierellaceae phylogeny through synthesis of multi-gene phylogenetics and phylogenomics.</title>
        <authorList>
            <person name="Vandepol N."/>
            <person name="Liber J."/>
            <person name="Desiro A."/>
            <person name="Na H."/>
            <person name="Kennedy M."/>
            <person name="Barry K."/>
            <person name="Grigoriev I.V."/>
            <person name="Miller A.N."/>
            <person name="O'Donnell K."/>
            <person name="Stajich J.E."/>
            <person name="Bonito G."/>
        </authorList>
    </citation>
    <scope>NUCLEOTIDE SEQUENCE</scope>
    <source>
        <strain evidence="9">CK1249</strain>
    </source>
</reference>
<evidence type="ECO:0000256" key="6">
    <source>
        <dbReference type="SAM" id="SignalP"/>
    </source>
</evidence>
<evidence type="ECO:0000256" key="2">
    <source>
        <dbReference type="ARBA" id="ARBA00009340"/>
    </source>
</evidence>
<proteinExistence type="inferred from homology"/>
<feature type="non-terminal residue" evidence="9">
    <location>
        <position position="1"/>
    </location>
</feature>
<dbReference type="InterPro" id="IPR016024">
    <property type="entry name" value="ARM-type_fold"/>
</dbReference>
<protein>
    <recommendedName>
        <fullName evidence="5">MMS19 nucleotide excision repair protein</fullName>
    </recommendedName>
</protein>
<evidence type="ECO:0000313" key="10">
    <source>
        <dbReference type="Proteomes" id="UP000738359"/>
    </source>
</evidence>
<keyword evidence="4 5" id="KW-0539">Nucleus</keyword>
<dbReference type="PANTHER" id="PTHR12891">
    <property type="entry name" value="DNA REPAIR/TRANSCRIPTION PROTEIN MET18/MMS19"/>
    <property type="match status" value="1"/>
</dbReference>
<keyword evidence="6" id="KW-0732">Signal</keyword>
<evidence type="ECO:0000256" key="4">
    <source>
        <dbReference type="ARBA" id="ARBA00023242"/>
    </source>
</evidence>
<dbReference type="AlphaFoldDB" id="A0A9P6LUB7"/>
<dbReference type="InterPro" id="IPR039920">
    <property type="entry name" value="MMS19"/>
</dbReference>
<evidence type="ECO:0000313" key="9">
    <source>
        <dbReference type="EMBL" id="KAF9944466.1"/>
    </source>
</evidence>
<evidence type="ECO:0000259" key="7">
    <source>
        <dbReference type="Pfam" id="PF12460"/>
    </source>
</evidence>
<evidence type="ECO:0000256" key="1">
    <source>
        <dbReference type="ARBA" id="ARBA00004123"/>
    </source>
</evidence>
<evidence type="ECO:0000256" key="3">
    <source>
        <dbReference type="ARBA" id="ARBA00022737"/>
    </source>
</evidence>
<dbReference type="InterPro" id="IPR024687">
    <property type="entry name" value="MMS19_C"/>
</dbReference>
<feature type="domain" description="MMS19 N-terminal" evidence="8">
    <location>
        <begin position="7"/>
        <end position="211"/>
    </location>
</feature>
<dbReference type="GO" id="GO:0016226">
    <property type="term" value="P:iron-sulfur cluster assembly"/>
    <property type="evidence" value="ECO:0007669"/>
    <property type="project" value="UniProtKB-UniRule"/>
</dbReference>
<gene>
    <name evidence="9" type="ORF">BGZ70_004616</name>
</gene>